<dbReference type="GO" id="GO:0000287">
    <property type="term" value="F:magnesium ion binding"/>
    <property type="evidence" value="ECO:0007669"/>
    <property type="project" value="TreeGrafter"/>
</dbReference>
<dbReference type="PANTHER" id="PTHR13794:SF58">
    <property type="entry name" value="MITOCHONDRIAL ENOLASE SUPERFAMILY MEMBER 1"/>
    <property type="match status" value="1"/>
</dbReference>
<sequence>MIDDVLAEILGDADAFHIPQIWAEMVGAVRNIGWRGVCASAMSAVDVALWDVKANLLDLSFVGLLGSMREAVPIYGSGGFISYRDGRPVDQLLGWVERDGCRAVKIKVGRPSDSHMQRVRTARSALAPGIVRGRGRACRGKCKKVAFPGPPRSEEREF</sequence>
<keyword evidence="3" id="KW-0460">Magnesium</keyword>
<keyword evidence="2" id="KW-0479">Metal-binding</keyword>
<dbReference type="SUPFAM" id="SSF54826">
    <property type="entry name" value="Enolase N-terminal domain-like"/>
    <property type="match status" value="1"/>
</dbReference>
<gene>
    <name evidence="5" type="ORF">ABVK50_13800</name>
</gene>
<evidence type="ECO:0000256" key="3">
    <source>
        <dbReference type="ARBA" id="ARBA00022842"/>
    </source>
</evidence>
<evidence type="ECO:0000256" key="1">
    <source>
        <dbReference type="ARBA" id="ARBA00001946"/>
    </source>
</evidence>
<evidence type="ECO:0000313" key="5">
    <source>
        <dbReference type="EMBL" id="XCG51475.1"/>
    </source>
</evidence>
<comment type="cofactor">
    <cofactor evidence="1">
        <name>Mg(2+)</name>
        <dbReference type="ChEBI" id="CHEBI:18420"/>
    </cofactor>
</comment>
<dbReference type="InterPro" id="IPR036849">
    <property type="entry name" value="Enolase-like_C_sf"/>
</dbReference>
<dbReference type="RefSeq" id="WP_353641020.1">
    <property type="nucleotide sequence ID" value="NZ_CP159253.1"/>
</dbReference>
<dbReference type="PANTHER" id="PTHR13794">
    <property type="entry name" value="ENOLASE SUPERFAMILY, MANDELATE RACEMASE"/>
    <property type="match status" value="1"/>
</dbReference>
<dbReference type="Pfam" id="PF02746">
    <property type="entry name" value="MR_MLE_N"/>
    <property type="match status" value="1"/>
</dbReference>
<evidence type="ECO:0000256" key="2">
    <source>
        <dbReference type="ARBA" id="ARBA00022723"/>
    </source>
</evidence>
<protein>
    <recommendedName>
        <fullName evidence="4">Mandelate racemase/muconate lactonizing enzyme N-terminal domain-containing protein</fullName>
    </recommendedName>
</protein>
<proteinExistence type="predicted"/>
<dbReference type="InterPro" id="IPR029017">
    <property type="entry name" value="Enolase-like_N"/>
</dbReference>
<dbReference type="GO" id="GO:0016052">
    <property type="term" value="P:carbohydrate catabolic process"/>
    <property type="evidence" value="ECO:0007669"/>
    <property type="project" value="TreeGrafter"/>
</dbReference>
<name>A0AAU8CYL5_9HYPH</name>
<dbReference type="InterPro" id="IPR013341">
    <property type="entry name" value="Mandelate_racemase_N_dom"/>
</dbReference>
<reference evidence="5" key="1">
    <citation type="submission" date="2024-06" db="EMBL/GenBank/DDBJ databases">
        <title>Mesorhizobium karijinii sp. nov., a symbiont of the iconic Swainsona formosa from arid Australia.</title>
        <authorList>
            <person name="Hill Y.J."/>
            <person name="Watkin E.L.J."/>
            <person name="O'Hara G.W."/>
            <person name="Terpolilli J."/>
            <person name="Tye M.L."/>
            <person name="Kohlmeier M.G."/>
        </authorList>
    </citation>
    <scope>NUCLEOTIDE SEQUENCE</scope>
    <source>
        <strain evidence="5">WSM2240</strain>
    </source>
</reference>
<dbReference type="Gene3D" id="3.30.390.10">
    <property type="entry name" value="Enolase-like, N-terminal domain"/>
    <property type="match status" value="1"/>
</dbReference>
<accession>A0AAU8CYL5</accession>
<evidence type="ECO:0000259" key="4">
    <source>
        <dbReference type="Pfam" id="PF02746"/>
    </source>
</evidence>
<dbReference type="Gene3D" id="3.20.20.120">
    <property type="entry name" value="Enolase-like C-terminal domain"/>
    <property type="match status" value="1"/>
</dbReference>
<dbReference type="GO" id="GO:0016836">
    <property type="term" value="F:hydro-lyase activity"/>
    <property type="evidence" value="ECO:0007669"/>
    <property type="project" value="TreeGrafter"/>
</dbReference>
<organism evidence="5">
    <name type="scientific">Mesorhizobium sp. WSM2240</name>
    <dbReference type="NCBI Taxonomy" id="3228851"/>
    <lineage>
        <taxon>Bacteria</taxon>
        <taxon>Pseudomonadati</taxon>
        <taxon>Pseudomonadota</taxon>
        <taxon>Alphaproteobacteria</taxon>
        <taxon>Hyphomicrobiales</taxon>
        <taxon>Phyllobacteriaceae</taxon>
        <taxon>Mesorhizobium</taxon>
    </lineage>
</organism>
<feature type="domain" description="Mandelate racemase/muconate lactonizing enzyme N-terminal" evidence="4">
    <location>
        <begin position="2"/>
        <end position="66"/>
    </location>
</feature>
<dbReference type="AlphaFoldDB" id="A0AAU8CYL5"/>
<dbReference type="InterPro" id="IPR046945">
    <property type="entry name" value="RHMD-like"/>
</dbReference>
<dbReference type="SUPFAM" id="SSF51604">
    <property type="entry name" value="Enolase C-terminal domain-like"/>
    <property type="match status" value="1"/>
</dbReference>
<dbReference type="EMBL" id="CP159253">
    <property type="protein sequence ID" value="XCG51475.1"/>
    <property type="molecule type" value="Genomic_DNA"/>
</dbReference>